<dbReference type="AlphaFoldDB" id="A0AAQ1RQ96"/>
<name>A0AAQ1RQ96_BURVI</name>
<sequence length="87" mass="9358">MRPPTAGNEAAYAGMDRGRIGGDLTRGVTRDWSEWLAMPVVDGRVKCLFVADALRVMCADAFDFAMPFAADNDLPGELRTLAAPAAR</sequence>
<reference evidence="1" key="1">
    <citation type="submission" date="2023-07" db="EMBL/GenBank/DDBJ databases">
        <title>A collection of bacterial strains from the Burkholderia cepacia Research Laboratory and Repository.</title>
        <authorList>
            <person name="Lipuma J."/>
            <person name="Spilker T."/>
            <person name="Caverly L."/>
        </authorList>
    </citation>
    <scope>NUCLEOTIDE SEQUENCE</scope>
    <source>
        <strain evidence="1">AU44268</strain>
    </source>
</reference>
<protein>
    <submittedName>
        <fullName evidence="1">DUF3579 domain-containing protein</fullName>
    </submittedName>
</protein>
<dbReference type="EMBL" id="JAUJRV010000039">
    <property type="protein sequence ID" value="MDN7799040.1"/>
    <property type="molecule type" value="Genomic_DNA"/>
</dbReference>
<dbReference type="Gene3D" id="3.30.70.2340">
    <property type="entry name" value="Uncharacterised protein PF12112 family, DUF3579"/>
    <property type="match status" value="1"/>
</dbReference>
<dbReference type="Pfam" id="PF12112">
    <property type="entry name" value="DUF3579"/>
    <property type="match status" value="1"/>
</dbReference>
<organism evidence="1 2">
    <name type="scientific">Burkholderia vietnamiensis</name>
    <dbReference type="NCBI Taxonomy" id="60552"/>
    <lineage>
        <taxon>Bacteria</taxon>
        <taxon>Pseudomonadati</taxon>
        <taxon>Pseudomonadota</taxon>
        <taxon>Betaproteobacteria</taxon>
        <taxon>Burkholderiales</taxon>
        <taxon>Burkholderiaceae</taxon>
        <taxon>Burkholderia</taxon>
        <taxon>Burkholderia cepacia complex</taxon>
    </lineage>
</organism>
<evidence type="ECO:0000313" key="1">
    <source>
        <dbReference type="EMBL" id="MDN7799040.1"/>
    </source>
</evidence>
<dbReference type="Proteomes" id="UP001171620">
    <property type="component" value="Unassembled WGS sequence"/>
</dbReference>
<accession>A0AAQ1RQ96</accession>
<proteinExistence type="predicted"/>
<evidence type="ECO:0000313" key="2">
    <source>
        <dbReference type="Proteomes" id="UP001171620"/>
    </source>
</evidence>
<gene>
    <name evidence="1" type="ORF">QZM33_29285</name>
</gene>
<comment type="caution">
    <text evidence="1">The sequence shown here is derived from an EMBL/GenBank/DDBJ whole genome shotgun (WGS) entry which is preliminary data.</text>
</comment>
<dbReference type="InterPro" id="IPR021969">
    <property type="entry name" value="DUF3579"/>
</dbReference>